<evidence type="ECO:0000313" key="1">
    <source>
        <dbReference type="EMBL" id="KAI4864373.1"/>
    </source>
</evidence>
<evidence type="ECO:0000313" key="2">
    <source>
        <dbReference type="Proteomes" id="UP001497700"/>
    </source>
</evidence>
<keyword evidence="2" id="KW-1185">Reference proteome</keyword>
<protein>
    <submittedName>
        <fullName evidence="1">Uncharacterized protein</fullName>
    </submittedName>
</protein>
<name>A0ACB9YZH7_9PEZI</name>
<sequence>MELPLRKDLRPKPGEPEDSAWIWGSDDELGRLNLQTPERVKKALEAVSSGETIALSLPFDQPVPPCYERGAFKNYITPKGVSHTYDDTYEMNPQSTSQWDGFRHFAHVPSGYFYNGTLPSDISSPSTSTKCGIQAWATRGIAGRGLLLDYGRYAEANNIKPEFYDNYKISYTDLVNVARTQGIDLKPEGQGGDVRVGDILLIRSGFLKNANSLTDEQRAAHHLQPHRFGPHDGQRYIGVEQSEEMLDFLHDSYFSAVAGDHPAFEAWPSDKEYYLHEKLLALWGCPIGELWDLEKLADKCAERKQWTFFLASTPNHVKGGISSTANAMAIV</sequence>
<dbReference type="EMBL" id="MU393487">
    <property type="protein sequence ID" value="KAI4864373.1"/>
    <property type="molecule type" value="Genomic_DNA"/>
</dbReference>
<accession>A0ACB9YZH7</accession>
<dbReference type="Proteomes" id="UP001497700">
    <property type="component" value="Unassembled WGS sequence"/>
</dbReference>
<reference evidence="1 2" key="1">
    <citation type="journal article" date="2022" name="New Phytol.">
        <title>Ecological generalism drives hyperdiversity of secondary metabolite gene clusters in xylarialean endophytes.</title>
        <authorList>
            <person name="Franco M.E.E."/>
            <person name="Wisecaver J.H."/>
            <person name="Arnold A.E."/>
            <person name="Ju Y.M."/>
            <person name="Slot J.C."/>
            <person name="Ahrendt S."/>
            <person name="Moore L.P."/>
            <person name="Eastman K.E."/>
            <person name="Scott K."/>
            <person name="Konkel Z."/>
            <person name="Mondo S.J."/>
            <person name="Kuo A."/>
            <person name="Hayes R.D."/>
            <person name="Haridas S."/>
            <person name="Andreopoulos B."/>
            <person name="Riley R."/>
            <person name="LaButti K."/>
            <person name="Pangilinan J."/>
            <person name="Lipzen A."/>
            <person name="Amirebrahimi M."/>
            <person name="Yan J."/>
            <person name="Adam C."/>
            <person name="Keymanesh K."/>
            <person name="Ng V."/>
            <person name="Louie K."/>
            <person name="Northen T."/>
            <person name="Drula E."/>
            <person name="Henrissat B."/>
            <person name="Hsieh H.M."/>
            <person name="Youens-Clark K."/>
            <person name="Lutzoni F."/>
            <person name="Miadlikowska J."/>
            <person name="Eastwood D.C."/>
            <person name="Hamelin R.C."/>
            <person name="Grigoriev I.V."/>
            <person name="U'Ren J.M."/>
        </authorList>
    </citation>
    <scope>NUCLEOTIDE SEQUENCE [LARGE SCALE GENOMIC DNA]</scope>
    <source>
        <strain evidence="1 2">CBS 119005</strain>
    </source>
</reference>
<proteinExistence type="predicted"/>
<comment type="caution">
    <text evidence="1">The sequence shown here is derived from an EMBL/GenBank/DDBJ whole genome shotgun (WGS) entry which is preliminary data.</text>
</comment>
<gene>
    <name evidence="1" type="ORF">F4820DRAFT_423847</name>
</gene>
<organism evidence="1 2">
    <name type="scientific">Hypoxylon rubiginosum</name>
    <dbReference type="NCBI Taxonomy" id="110542"/>
    <lineage>
        <taxon>Eukaryota</taxon>
        <taxon>Fungi</taxon>
        <taxon>Dikarya</taxon>
        <taxon>Ascomycota</taxon>
        <taxon>Pezizomycotina</taxon>
        <taxon>Sordariomycetes</taxon>
        <taxon>Xylariomycetidae</taxon>
        <taxon>Xylariales</taxon>
        <taxon>Hypoxylaceae</taxon>
        <taxon>Hypoxylon</taxon>
    </lineage>
</organism>